<dbReference type="PANTHER" id="PTHR42742:SF3">
    <property type="entry name" value="FRUCTOKINASE"/>
    <property type="match status" value="1"/>
</dbReference>
<evidence type="ECO:0000256" key="3">
    <source>
        <dbReference type="ARBA" id="ARBA00029741"/>
    </source>
</evidence>
<dbReference type="InterPro" id="IPR049071">
    <property type="entry name" value="MPI_cupin_dom"/>
</dbReference>
<feature type="binding site" evidence="5">
    <location>
        <position position="174"/>
    </location>
    <ligand>
        <name>Zn(2+)</name>
        <dbReference type="ChEBI" id="CHEBI:29105"/>
    </ligand>
</feature>
<keyword evidence="1 5" id="KW-0479">Metal-binding</keyword>
<reference evidence="9" key="1">
    <citation type="submission" date="2020-10" db="EMBL/GenBank/DDBJ databases">
        <authorList>
            <person name="Gilroy R."/>
        </authorList>
    </citation>
    <scope>NUCLEOTIDE SEQUENCE</scope>
    <source>
        <strain evidence="9">CHK199-13235</strain>
    </source>
</reference>
<keyword evidence="2 5" id="KW-0862">Zinc</keyword>
<dbReference type="SUPFAM" id="SSF51182">
    <property type="entry name" value="RmlC-like cupins"/>
    <property type="match status" value="1"/>
</dbReference>
<feature type="binding site" evidence="5">
    <location>
        <position position="99"/>
    </location>
    <ligand>
        <name>Zn(2+)</name>
        <dbReference type="ChEBI" id="CHEBI:29105"/>
    </ligand>
</feature>
<dbReference type="CDD" id="cd07010">
    <property type="entry name" value="cupin_PMI_type_I_N_bac"/>
    <property type="match status" value="1"/>
</dbReference>
<evidence type="ECO:0000313" key="9">
    <source>
        <dbReference type="EMBL" id="HIS77547.1"/>
    </source>
</evidence>
<proteinExistence type="predicted"/>
<reference evidence="9" key="2">
    <citation type="journal article" date="2021" name="PeerJ">
        <title>Extensive microbial diversity within the chicken gut microbiome revealed by metagenomics and culture.</title>
        <authorList>
            <person name="Gilroy R."/>
            <person name="Ravi A."/>
            <person name="Getino M."/>
            <person name="Pursley I."/>
            <person name="Horton D.L."/>
            <person name="Alikhan N.F."/>
            <person name="Baker D."/>
            <person name="Gharbi K."/>
            <person name="Hall N."/>
            <person name="Watson M."/>
            <person name="Adriaenssens E.M."/>
            <person name="Foster-Nyarko E."/>
            <person name="Jarju S."/>
            <person name="Secka A."/>
            <person name="Antonio M."/>
            <person name="Oren A."/>
            <person name="Chaudhuri R.R."/>
            <person name="La Ragione R."/>
            <person name="Hildebrand F."/>
            <person name="Pallen M.J."/>
        </authorList>
    </citation>
    <scope>NUCLEOTIDE SEQUENCE</scope>
    <source>
        <strain evidence="9">CHK199-13235</strain>
    </source>
</reference>
<dbReference type="InterPro" id="IPR051804">
    <property type="entry name" value="Carb_Metab_Reg_Kinase/Isom"/>
</dbReference>
<gene>
    <name evidence="9" type="ORF">IAB51_12180</name>
</gene>
<dbReference type="GO" id="GO:0005975">
    <property type="term" value="P:carbohydrate metabolic process"/>
    <property type="evidence" value="ECO:0007669"/>
    <property type="project" value="InterPro"/>
</dbReference>
<protein>
    <recommendedName>
        <fullName evidence="3">Phosphohexomutase</fullName>
    </recommendedName>
    <alternativeName>
        <fullName evidence="4">Phosphomannose isomerase</fullName>
    </alternativeName>
</protein>
<dbReference type="Gene3D" id="2.60.120.10">
    <property type="entry name" value="Jelly Rolls"/>
    <property type="match status" value="2"/>
</dbReference>
<dbReference type="GO" id="GO:0004476">
    <property type="term" value="F:mannose-6-phosphate isomerase activity"/>
    <property type="evidence" value="ECO:0007669"/>
    <property type="project" value="InterPro"/>
</dbReference>
<name>A0A9D1FPV9_9FIRM</name>
<dbReference type="InterPro" id="IPR014628">
    <property type="entry name" value="Man6P_isomerase_Firm_short"/>
</dbReference>
<dbReference type="PANTHER" id="PTHR42742">
    <property type="entry name" value="TRANSCRIPTIONAL REPRESSOR MPRA"/>
    <property type="match status" value="1"/>
</dbReference>
<comment type="cofactor">
    <cofactor evidence="5">
        <name>Zn(2+)</name>
        <dbReference type="ChEBI" id="CHEBI:29105"/>
    </cofactor>
    <text evidence="5">Binds 1 zinc ion per subunit.</text>
</comment>
<feature type="binding site" evidence="5">
    <location>
        <position position="116"/>
    </location>
    <ligand>
        <name>Zn(2+)</name>
        <dbReference type="ChEBI" id="CHEBI:29105"/>
    </ligand>
</feature>
<evidence type="ECO:0000256" key="5">
    <source>
        <dbReference type="PIRSR" id="PIRSR036894-1"/>
    </source>
</evidence>
<dbReference type="AlphaFoldDB" id="A0A9D1FPV9"/>
<feature type="active site" evidence="6">
    <location>
        <position position="194"/>
    </location>
</feature>
<accession>A0A9D1FPV9</accession>
<dbReference type="InterPro" id="IPR046457">
    <property type="entry name" value="PMI_typeI_cat"/>
</dbReference>
<dbReference type="PIRSF" id="PIRSF036894">
    <property type="entry name" value="PMI_Firm_short"/>
    <property type="match status" value="1"/>
</dbReference>
<evidence type="ECO:0000256" key="4">
    <source>
        <dbReference type="ARBA" id="ARBA00030762"/>
    </source>
</evidence>
<evidence type="ECO:0000256" key="6">
    <source>
        <dbReference type="PIRSR" id="PIRSR036894-2"/>
    </source>
</evidence>
<dbReference type="Proteomes" id="UP000824002">
    <property type="component" value="Unassembled WGS sequence"/>
</dbReference>
<evidence type="ECO:0000313" key="10">
    <source>
        <dbReference type="Proteomes" id="UP000824002"/>
    </source>
</evidence>
<evidence type="ECO:0000256" key="2">
    <source>
        <dbReference type="ARBA" id="ARBA00022833"/>
    </source>
</evidence>
<sequence length="321" mass="35832">MKAMKLFPAFKDYIWGGTKLRDEFGKQCDLSKVAESWELSCHKDGDSVIDSGEYKGMTLAQFVEKAGKSVLGADCEKFENFPILIKLIDAKDNLSVQVHPDNEYALRVEGEYGKTEMWYVVDCEPGASLLYGFTHEISKEEFKERIEKNTLLEVTNRVEVHPGDVFFIEARTLHAIGKGILIAEIQQNSNTTYRVYDYGRVGADGKPRQLHVEKAMDVTRLAPPSRPAGKPQGEKENFDGYTSVLLASCEYFTVHEMEVSEKAALCADEKSFHSILVLDGSLTLQMDGEEMPLKKGDSVFIPAGAGDYLLTGKAKLVHTRV</sequence>
<keyword evidence="9" id="KW-0413">Isomerase</keyword>
<evidence type="ECO:0000259" key="8">
    <source>
        <dbReference type="Pfam" id="PF21621"/>
    </source>
</evidence>
<evidence type="ECO:0000256" key="1">
    <source>
        <dbReference type="ARBA" id="ARBA00022723"/>
    </source>
</evidence>
<comment type="caution">
    <text evidence="9">The sequence shown here is derived from an EMBL/GenBank/DDBJ whole genome shotgun (WGS) entry which is preliminary data.</text>
</comment>
<organism evidence="9 10">
    <name type="scientific">Candidatus Merdivicinus excrementipullorum</name>
    <dbReference type="NCBI Taxonomy" id="2840867"/>
    <lineage>
        <taxon>Bacteria</taxon>
        <taxon>Bacillati</taxon>
        <taxon>Bacillota</taxon>
        <taxon>Clostridia</taxon>
        <taxon>Eubacteriales</taxon>
        <taxon>Oscillospiraceae</taxon>
        <taxon>Oscillospiraceae incertae sedis</taxon>
        <taxon>Candidatus Merdivicinus</taxon>
    </lineage>
</organism>
<dbReference type="GO" id="GO:0008270">
    <property type="term" value="F:zinc ion binding"/>
    <property type="evidence" value="ECO:0007669"/>
    <property type="project" value="InterPro"/>
</dbReference>
<feature type="domain" description="Phosphomannose isomerase type I catalytic" evidence="7">
    <location>
        <begin position="4"/>
        <end position="105"/>
    </location>
</feature>
<dbReference type="Pfam" id="PF20511">
    <property type="entry name" value="PMI_typeI_cat"/>
    <property type="match status" value="1"/>
</dbReference>
<dbReference type="InterPro" id="IPR014710">
    <property type="entry name" value="RmlC-like_jellyroll"/>
</dbReference>
<evidence type="ECO:0000259" key="7">
    <source>
        <dbReference type="Pfam" id="PF20511"/>
    </source>
</evidence>
<dbReference type="EMBL" id="DVJP01000077">
    <property type="protein sequence ID" value="HIS77547.1"/>
    <property type="molecule type" value="Genomic_DNA"/>
</dbReference>
<dbReference type="Pfam" id="PF21621">
    <property type="entry name" value="MPI_cupin_dom"/>
    <property type="match status" value="1"/>
</dbReference>
<feature type="domain" description="Mannose-6-phosphate isomerase cupin" evidence="8">
    <location>
        <begin position="248"/>
        <end position="318"/>
    </location>
</feature>
<dbReference type="InterPro" id="IPR011051">
    <property type="entry name" value="RmlC_Cupin_sf"/>
</dbReference>